<organism evidence="3 4">
    <name type="scientific">Microvirga splendida</name>
    <dbReference type="NCBI Taxonomy" id="2795727"/>
    <lineage>
        <taxon>Bacteria</taxon>
        <taxon>Pseudomonadati</taxon>
        <taxon>Pseudomonadota</taxon>
        <taxon>Alphaproteobacteria</taxon>
        <taxon>Hyphomicrobiales</taxon>
        <taxon>Methylobacteriaceae</taxon>
        <taxon>Microvirga</taxon>
    </lineage>
</organism>
<name>A0ABS0Y7L6_9HYPH</name>
<keyword evidence="1" id="KW-0472">Membrane</keyword>
<keyword evidence="2" id="KW-0732">Signal</keyword>
<gene>
    <name evidence="3" type="ORF">JAO75_23180</name>
</gene>
<evidence type="ECO:0000313" key="4">
    <source>
        <dbReference type="Proteomes" id="UP000620670"/>
    </source>
</evidence>
<protein>
    <submittedName>
        <fullName evidence="3">DUF1772 domain-containing protein</fullName>
    </submittedName>
</protein>
<feature type="transmembrane region" description="Helical" evidence="1">
    <location>
        <begin position="81"/>
        <end position="101"/>
    </location>
</feature>
<feature type="signal peptide" evidence="2">
    <location>
        <begin position="1"/>
        <end position="22"/>
    </location>
</feature>
<keyword evidence="4" id="KW-1185">Reference proteome</keyword>
<comment type="caution">
    <text evidence="3">The sequence shown here is derived from an EMBL/GenBank/DDBJ whole genome shotgun (WGS) entry which is preliminary data.</text>
</comment>
<accession>A0ABS0Y7L6</accession>
<feature type="transmembrane region" description="Helical" evidence="1">
    <location>
        <begin position="51"/>
        <end position="74"/>
    </location>
</feature>
<sequence>MLRILSLLVLTVSALSLGPSFAHVLEAPPRLAIWSPELWREATVFNGQFRLFAFIGGPLDISAILGTAFLAYMLRSERQRFRLALAGCLLFALSLAVWFAWVAPANSILATWEPGPIPEDFQSVRNRWETGHMAVAGFKLLGFMVTALSVITPSRGALPATPT</sequence>
<reference evidence="4" key="1">
    <citation type="submission" date="2020-12" db="EMBL/GenBank/DDBJ databases">
        <title>Hymenobacter sp.</title>
        <authorList>
            <person name="Kim M.K."/>
        </authorList>
    </citation>
    <scope>NUCLEOTIDE SEQUENCE [LARGE SCALE GENOMIC DNA]</scope>
    <source>
        <strain evidence="4">BT325</strain>
    </source>
</reference>
<keyword evidence="1" id="KW-0812">Transmembrane</keyword>
<keyword evidence="1" id="KW-1133">Transmembrane helix</keyword>
<dbReference type="RefSeq" id="WP_199051579.1">
    <property type="nucleotide sequence ID" value="NZ_JAELXT010000045.1"/>
</dbReference>
<evidence type="ECO:0000256" key="2">
    <source>
        <dbReference type="SAM" id="SignalP"/>
    </source>
</evidence>
<dbReference type="Proteomes" id="UP000620670">
    <property type="component" value="Unassembled WGS sequence"/>
</dbReference>
<proteinExistence type="predicted"/>
<feature type="chain" id="PRO_5046187791" evidence="2">
    <location>
        <begin position="23"/>
        <end position="163"/>
    </location>
</feature>
<evidence type="ECO:0000256" key="1">
    <source>
        <dbReference type="SAM" id="Phobius"/>
    </source>
</evidence>
<dbReference type="EMBL" id="JAELXT010000045">
    <property type="protein sequence ID" value="MBJ6128307.1"/>
    <property type="molecule type" value="Genomic_DNA"/>
</dbReference>
<feature type="transmembrane region" description="Helical" evidence="1">
    <location>
        <begin position="131"/>
        <end position="151"/>
    </location>
</feature>
<evidence type="ECO:0000313" key="3">
    <source>
        <dbReference type="EMBL" id="MBJ6128307.1"/>
    </source>
</evidence>